<protein>
    <submittedName>
        <fullName evidence="2">Glycosyltransferase</fullName>
        <ecNumber evidence="2">2.4.-.-</ecNumber>
    </submittedName>
</protein>
<dbReference type="RefSeq" id="WP_260796588.1">
    <property type="nucleotide sequence ID" value="NZ_CP093313.1"/>
</dbReference>
<dbReference type="GO" id="GO:0016757">
    <property type="term" value="F:glycosyltransferase activity"/>
    <property type="evidence" value="ECO:0007669"/>
    <property type="project" value="UniProtKB-KW"/>
</dbReference>
<dbReference type="InterPro" id="IPR055259">
    <property type="entry name" value="YkvP/CgeB_Glyco_trans-like"/>
</dbReference>
<sequence length="375" mass="41911">MKIVIYGLTITSSWGNGHATTYRSLAKALAERGHVVHFVEKDVEWYRSNRDLPEPEFCSVQIYDEWKVSEKAVARASADSDVIVVGSYFQDAIALTRRLLDAGRGPILFYDIDTPITMAALRACGETEYLDAALIPHYAAYLSFTGGPALEELETRFGSPWAVPFYCSVDPELYKPTACREAFRCELSYLGTYAKDRQPKLDRLLGRPAALMPERRFLVAGPQYPESTQWGSNVGRIIHVSPQNHPAFYSSSRFTLNLTRDDMVAAGYSPSVRLFEASACGAAILSDKWPGLETFLTPGEEILTPKDEFEVRSILVDTTEEERRRIGSNARERILAAHTSAHRAREFEDVVERVHSNRSAKLRMQSEGLSAASVS</sequence>
<dbReference type="AlphaFoldDB" id="A0A9J7BZ22"/>
<dbReference type="EC" id="2.4.-.-" evidence="2"/>
<keyword evidence="2" id="KW-0808">Transferase</keyword>
<proteinExistence type="predicted"/>
<dbReference type="KEGG" id="orp:MOP44_13595"/>
<evidence type="ECO:0000259" key="1">
    <source>
        <dbReference type="Pfam" id="PF13524"/>
    </source>
</evidence>
<dbReference type="Gene3D" id="3.40.50.2000">
    <property type="entry name" value="Glycogen Phosphorylase B"/>
    <property type="match status" value="2"/>
</dbReference>
<evidence type="ECO:0000313" key="3">
    <source>
        <dbReference type="Proteomes" id="UP001059380"/>
    </source>
</evidence>
<dbReference type="SUPFAM" id="SSF53756">
    <property type="entry name" value="UDP-Glycosyltransferase/glycogen phosphorylase"/>
    <property type="match status" value="1"/>
</dbReference>
<reference evidence="2" key="1">
    <citation type="submission" date="2021-04" db="EMBL/GenBank/DDBJ databases">
        <title>Phylogenetic analysis of Acidobacteriaceae.</title>
        <authorList>
            <person name="Qiu L."/>
            <person name="Zhang Q."/>
        </authorList>
    </citation>
    <scope>NUCLEOTIDE SEQUENCE</scope>
    <source>
        <strain evidence="2">DSM 25168</strain>
    </source>
</reference>
<name>A0A9J7BZ22_9BACT</name>
<accession>A0A9J7BZ22</accession>
<feature type="domain" description="Spore protein YkvP/CgeB glycosyl transferase-like" evidence="1">
    <location>
        <begin position="203"/>
        <end position="348"/>
    </location>
</feature>
<gene>
    <name evidence="2" type="ORF">MOP44_13595</name>
</gene>
<organism evidence="2 3">
    <name type="scientific">Occallatibacter riparius</name>
    <dbReference type="NCBI Taxonomy" id="1002689"/>
    <lineage>
        <taxon>Bacteria</taxon>
        <taxon>Pseudomonadati</taxon>
        <taxon>Acidobacteriota</taxon>
        <taxon>Terriglobia</taxon>
        <taxon>Terriglobales</taxon>
        <taxon>Acidobacteriaceae</taxon>
        <taxon>Occallatibacter</taxon>
    </lineage>
</organism>
<dbReference type="Proteomes" id="UP001059380">
    <property type="component" value="Chromosome"/>
</dbReference>
<evidence type="ECO:0000313" key="2">
    <source>
        <dbReference type="EMBL" id="UWZ86949.1"/>
    </source>
</evidence>
<keyword evidence="3" id="KW-1185">Reference proteome</keyword>
<dbReference type="Pfam" id="PF13524">
    <property type="entry name" value="Glyco_trans_1_2"/>
    <property type="match status" value="1"/>
</dbReference>
<dbReference type="EMBL" id="CP093313">
    <property type="protein sequence ID" value="UWZ86949.1"/>
    <property type="molecule type" value="Genomic_DNA"/>
</dbReference>
<keyword evidence="2" id="KW-0328">Glycosyltransferase</keyword>